<dbReference type="Proteomes" id="UP001617669">
    <property type="component" value="Unassembled WGS sequence"/>
</dbReference>
<dbReference type="PANTHER" id="PTHR45138:SF9">
    <property type="entry name" value="DIGUANYLATE CYCLASE DGCM-RELATED"/>
    <property type="match status" value="1"/>
</dbReference>
<dbReference type="EMBL" id="JBIWXY010000002">
    <property type="protein sequence ID" value="MFJ5446507.1"/>
    <property type="molecule type" value="Genomic_DNA"/>
</dbReference>
<keyword evidence="6" id="KW-1185">Reference proteome</keyword>
<dbReference type="RefSeq" id="WP_400882008.1">
    <property type="nucleotide sequence ID" value="NZ_JBIWXY010000002.1"/>
</dbReference>
<feature type="coiled-coil region" evidence="3">
    <location>
        <begin position="320"/>
        <end position="354"/>
    </location>
</feature>
<dbReference type="SUPFAM" id="SSF55073">
    <property type="entry name" value="Nucleotide cyclase"/>
    <property type="match status" value="1"/>
</dbReference>
<dbReference type="PANTHER" id="PTHR45138">
    <property type="entry name" value="REGULATORY COMPONENTS OF SENSORY TRANSDUCTION SYSTEM"/>
    <property type="match status" value="1"/>
</dbReference>
<evidence type="ECO:0000313" key="6">
    <source>
        <dbReference type="Proteomes" id="UP001617669"/>
    </source>
</evidence>
<dbReference type="InterPro" id="IPR050469">
    <property type="entry name" value="Diguanylate_Cyclase"/>
</dbReference>
<organism evidence="5 6">
    <name type="scientific">Methylobacillus methanolivorans</name>
    <dbReference type="NCBI Taxonomy" id="1848927"/>
    <lineage>
        <taxon>Bacteria</taxon>
        <taxon>Pseudomonadati</taxon>
        <taxon>Pseudomonadota</taxon>
        <taxon>Betaproteobacteria</taxon>
        <taxon>Nitrosomonadales</taxon>
        <taxon>Methylophilaceae</taxon>
        <taxon>Methylobacillus</taxon>
    </lineage>
</organism>
<comment type="caution">
    <text evidence="5">The sequence shown here is derived from an EMBL/GenBank/DDBJ whole genome shotgun (WGS) entry which is preliminary data.</text>
</comment>
<evidence type="ECO:0000313" key="5">
    <source>
        <dbReference type="EMBL" id="MFJ5446507.1"/>
    </source>
</evidence>
<evidence type="ECO:0000259" key="4">
    <source>
        <dbReference type="PROSITE" id="PS50887"/>
    </source>
</evidence>
<evidence type="ECO:0000256" key="2">
    <source>
        <dbReference type="ARBA" id="ARBA00034247"/>
    </source>
</evidence>
<protein>
    <recommendedName>
        <fullName evidence="1">diguanylate cyclase</fullName>
        <ecNumber evidence="1">2.7.7.65</ecNumber>
    </recommendedName>
</protein>
<gene>
    <name evidence="5" type="ORF">ACIKP9_09740</name>
</gene>
<dbReference type="EC" id="2.7.7.65" evidence="1"/>
<comment type="catalytic activity">
    <reaction evidence="2">
        <text>2 GTP = 3',3'-c-di-GMP + 2 diphosphate</text>
        <dbReference type="Rhea" id="RHEA:24898"/>
        <dbReference type="ChEBI" id="CHEBI:33019"/>
        <dbReference type="ChEBI" id="CHEBI:37565"/>
        <dbReference type="ChEBI" id="CHEBI:58805"/>
        <dbReference type="EC" id="2.7.7.65"/>
    </reaction>
</comment>
<sequence>MDQHKKSVETARQTLIQLAKSRIAPTPDNYRKVYTAINGETVADSTSTIGQLLGNVLKEVSTQQPHYTASIHHILSQLEGQNWRSLDTALRQLLAHLPSPDSHSHFQAPAHQQDISDIMTLWRNMLIRTLDLVIIPQLKELPEAQARATALLEATQRAQHRDEILALEDALKNILFNLEMHLDSQSQLQLRLLQLLRLLLVSMEALVLEERWLQGPTTAIRDILTQPLNVDSLAKAEDTLKDLIFMQGQLRPGLIEAKKTLKKMAEIFVTQLSEITVATDEYQTKLQGYREEISHSDEIQDLNHVLHCLLEDTQAISTITQNSRNEILDAQNKVREAEKQIYELTLQLDHINEIAHEDYLTGTLNRRGMDEALLREFNRADRFGMPLSIAMMDIDHFKQINDNMGHATGDQALAHLASVIKEALRTTDVIARYGGEEFIILLPGTTEQDAISVITRAQRELTRNIFLHNDSHVLITFSAGVAQRQEGEAADSIIGRTDQALYRAKNSGRNRVIGASNLDKPISPQ</sequence>
<dbReference type="SMART" id="SM00267">
    <property type="entry name" value="GGDEF"/>
    <property type="match status" value="1"/>
</dbReference>
<evidence type="ECO:0000256" key="3">
    <source>
        <dbReference type="SAM" id="Coils"/>
    </source>
</evidence>
<reference evidence="5 6" key="1">
    <citation type="submission" date="2024-11" db="EMBL/GenBank/DDBJ databases">
        <authorList>
            <person name="Kaparullina E.N."/>
            <person name="Delegan Y.A."/>
            <person name="Doronina N.V."/>
        </authorList>
    </citation>
    <scope>NUCLEOTIDE SEQUENCE [LARGE SCALE GENOMIC DNA]</scope>
    <source>
        <strain evidence="5 6">7sh_L</strain>
    </source>
</reference>
<accession>A0ABW8GM81</accession>
<dbReference type="Gene3D" id="3.30.70.270">
    <property type="match status" value="1"/>
</dbReference>
<keyword evidence="3" id="KW-0175">Coiled coil</keyword>
<evidence type="ECO:0000256" key="1">
    <source>
        <dbReference type="ARBA" id="ARBA00012528"/>
    </source>
</evidence>
<name>A0ABW8GM81_9PROT</name>
<dbReference type="InterPro" id="IPR043128">
    <property type="entry name" value="Rev_trsase/Diguanyl_cyclase"/>
</dbReference>
<dbReference type="PROSITE" id="PS50887">
    <property type="entry name" value="GGDEF"/>
    <property type="match status" value="1"/>
</dbReference>
<dbReference type="CDD" id="cd01949">
    <property type="entry name" value="GGDEF"/>
    <property type="match status" value="1"/>
</dbReference>
<proteinExistence type="predicted"/>
<dbReference type="InterPro" id="IPR029787">
    <property type="entry name" value="Nucleotide_cyclase"/>
</dbReference>
<feature type="domain" description="GGDEF" evidence="4">
    <location>
        <begin position="385"/>
        <end position="517"/>
    </location>
</feature>
<dbReference type="NCBIfam" id="TIGR00254">
    <property type="entry name" value="GGDEF"/>
    <property type="match status" value="1"/>
</dbReference>
<dbReference type="Pfam" id="PF00990">
    <property type="entry name" value="GGDEF"/>
    <property type="match status" value="1"/>
</dbReference>
<dbReference type="InterPro" id="IPR000160">
    <property type="entry name" value="GGDEF_dom"/>
</dbReference>